<dbReference type="PANTHER" id="PTHR47763">
    <property type="entry name" value="ALPHA-PROTEIN KINASE VWKA"/>
    <property type="match status" value="1"/>
</dbReference>
<keyword evidence="2" id="KW-0808">Transferase</keyword>
<reference evidence="6" key="1">
    <citation type="submission" date="2017-08" db="EMBL/GenBank/DDBJ databases">
        <authorList>
            <person name="Polle J.E."/>
            <person name="Barry K."/>
            <person name="Cushman J."/>
            <person name="Schmutz J."/>
            <person name="Tran D."/>
            <person name="Hathwaick L.T."/>
            <person name="Yim W.C."/>
            <person name="Jenkins J."/>
            <person name="Mckie-Krisberg Z.M."/>
            <person name="Prochnik S."/>
            <person name="Lindquist E."/>
            <person name="Dockter R.B."/>
            <person name="Adam C."/>
            <person name="Molina H."/>
            <person name="Bunkerborg J."/>
            <person name="Jin E."/>
            <person name="Buchheim M."/>
            <person name="Magnuson J."/>
        </authorList>
    </citation>
    <scope>NUCLEOTIDE SEQUENCE</scope>
    <source>
        <strain evidence="6">CCAP 19/18</strain>
    </source>
</reference>
<dbReference type="SUPFAM" id="SSF53300">
    <property type="entry name" value="vWA-like"/>
    <property type="match status" value="1"/>
</dbReference>
<protein>
    <recommendedName>
        <fullName evidence="5">Alpha-type protein kinase domain-containing protein</fullName>
    </recommendedName>
</protein>
<dbReference type="PANTHER" id="PTHR47763:SF4">
    <property type="entry name" value="ALPHA-PROTEIN KINASE VWKA"/>
    <property type="match status" value="1"/>
</dbReference>
<organism evidence="6 7">
    <name type="scientific">Dunaliella salina</name>
    <name type="common">Green alga</name>
    <name type="synonym">Protococcus salinus</name>
    <dbReference type="NCBI Taxonomy" id="3046"/>
    <lineage>
        <taxon>Eukaryota</taxon>
        <taxon>Viridiplantae</taxon>
        <taxon>Chlorophyta</taxon>
        <taxon>core chlorophytes</taxon>
        <taxon>Chlorophyceae</taxon>
        <taxon>CS clade</taxon>
        <taxon>Chlamydomonadales</taxon>
        <taxon>Dunaliellaceae</taxon>
        <taxon>Dunaliella</taxon>
    </lineage>
</organism>
<dbReference type="Proteomes" id="UP000815325">
    <property type="component" value="Unassembled WGS sequence"/>
</dbReference>
<evidence type="ECO:0000256" key="3">
    <source>
        <dbReference type="ARBA" id="ARBA00022777"/>
    </source>
</evidence>
<evidence type="ECO:0000256" key="4">
    <source>
        <dbReference type="SAM" id="MobiDB-lite"/>
    </source>
</evidence>
<dbReference type="SMART" id="SM00811">
    <property type="entry name" value="Alpha_kinase"/>
    <property type="match status" value="1"/>
</dbReference>
<evidence type="ECO:0000256" key="2">
    <source>
        <dbReference type="ARBA" id="ARBA00022679"/>
    </source>
</evidence>
<dbReference type="CDD" id="cd04515">
    <property type="entry name" value="Alpha_kinase"/>
    <property type="match status" value="1"/>
</dbReference>
<dbReference type="Gene3D" id="3.40.50.410">
    <property type="entry name" value="von Willebrand factor, type A domain"/>
    <property type="match status" value="1"/>
</dbReference>
<dbReference type="InterPro" id="IPR052969">
    <property type="entry name" value="Thr-specific_kinase-like"/>
</dbReference>
<evidence type="ECO:0000313" key="7">
    <source>
        <dbReference type="Proteomes" id="UP000815325"/>
    </source>
</evidence>
<dbReference type="Gene3D" id="3.20.200.10">
    <property type="entry name" value="MHCK/EF2 kinase"/>
    <property type="match status" value="1"/>
</dbReference>
<keyword evidence="7" id="KW-1185">Reference proteome</keyword>
<keyword evidence="1" id="KW-0723">Serine/threonine-protein kinase</keyword>
<dbReference type="InterPro" id="IPR036465">
    <property type="entry name" value="vWFA_dom_sf"/>
</dbReference>
<feature type="domain" description="Alpha-type protein kinase" evidence="5">
    <location>
        <begin position="681"/>
        <end position="908"/>
    </location>
</feature>
<gene>
    <name evidence="6" type="ORF">DUNSADRAFT_1113</name>
</gene>
<sequence length="958" mass="107823">MQSSSGCGLVIPDTLHFQALEDWENIPDLRKFFPGPAGCLHGKKLECFWDLENAPLCDSWPVCRRPGLDLTPSQHFDLLYNVLANWHGVKYKDFVLHVYLSDSSAETLPRDVVMDINRLYGKNLNVPRPPGKTSRLPDGRIVRNKEEPFGVDARMKLHMEAYAERAEPGDVMMVITGDLDFDEGIRKAKQQHGLQILHLSSKDKHNRKWSGMLRSGIISWHCWLDDFLMFHKDNPAIRLSPANQSKQLIEKAKKRREVQDDLGPLGIVILIDATNSMEKAIDMVKEQIDKLLSHLLSRDLDFAGRVQYAVVGYRDIGDERQFEIMGHVEGRPKEQQTHFTCDTNAVRDFLGGLQAYGGRDFPEDIAGAVLKVSQLNFDKQRLNMVFHILNDPGHGHEFNDTYSEDEYLDHPPPPPREDPALEIARAFKILKQECNVVKYHMLTINNPCRERPSTAKTVEKMKEISSGIELKSSVNLEQSSFSGMHQSWIEERPVEPDCAQIMRVISISICRCTSMRTSSEHTLRQADKWGVSQSNTQLSLLARRRSLHTWAPKLGRATTRAVSNATAMTIASGRVNEWEESEKPRKGTVFKGQEDPELLLGVACTVEMDDLKVASRISQGLGSTSTGVSSRMKAKPLAFQHWYHGPGLPALMRLDSKIKDRGLPFQTVLYEMLEEPRNLDDLLELVDSRGKLDVLFEVQKTRKYKILDEVMAVGQERVCKLAMDRAPGGQLQVLKHFRHDGTSAQSHFRYQSLLASHTLASFLAKMFSTVLDEHCIEGNRIEYVDACIVSFQLPNGKVSYRFHEQFMAGHFMKYTSNTGWIDENALPVCLAFPHWVYCATQGRLMVSDIQGWHDAQSKRVILTDPCLLCSSIGLMEDKDKDQGLQGMKDFFISHECDSICQRLGLHLQKPSKEAIREIQEQIDATASSGAGGKEGSSNPRDLNSISPGGAAASSSASA</sequence>
<name>A0ABQ7FXY6_DUNSA</name>
<dbReference type="SUPFAM" id="SSF56112">
    <property type="entry name" value="Protein kinase-like (PK-like)"/>
    <property type="match status" value="1"/>
</dbReference>
<dbReference type="InterPro" id="IPR004166">
    <property type="entry name" value="a-kinase_dom"/>
</dbReference>
<dbReference type="InterPro" id="IPR011009">
    <property type="entry name" value="Kinase-like_dom_sf"/>
</dbReference>
<accession>A0ABQ7FXY6</accession>
<reference evidence="6" key="2">
    <citation type="submission" date="2020-06" db="EMBL/GenBank/DDBJ databases">
        <authorList>
            <consortium name="DOE Joint Genome Institute"/>
            <person name="Calhoun S."/>
            <person name="Polle J.E."/>
            <person name="Mckie-Krisberg Z."/>
            <person name="Prochnik S."/>
            <person name="Neofotis P."/>
            <person name="Yim W.C."/>
            <person name="Hathwaik L.T."/>
            <person name="Jenkins J."/>
            <person name="Molina H."/>
            <person name="Bunkenborg J."/>
            <person name="Grigoriev I.V."/>
            <person name="Barry K."/>
            <person name="Schmutz J."/>
            <person name="Jin E."/>
            <person name="Cushman J.C."/>
            <person name="Magnuson J.K."/>
        </authorList>
    </citation>
    <scope>NUCLEOTIDE SEQUENCE</scope>
    <source>
        <strain evidence="6">CCAP 19/18</strain>
    </source>
</reference>
<proteinExistence type="predicted"/>
<dbReference type="EMBL" id="MU070555">
    <property type="protein sequence ID" value="KAF5827233.1"/>
    <property type="molecule type" value="Genomic_DNA"/>
</dbReference>
<dbReference type="Pfam" id="PF02816">
    <property type="entry name" value="Alpha_kinase"/>
    <property type="match status" value="1"/>
</dbReference>
<comment type="caution">
    <text evidence="6">The sequence shown here is derived from an EMBL/GenBank/DDBJ whole genome shotgun (WGS) entry which is preliminary data.</text>
</comment>
<evidence type="ECO:0000256" key="1">
    <source>
        <dbReference type="ARBA" id="ARBA00022527"/>
    </source>
</evidence>
<feature type="region of interest" description="Disordered" evidence="4">
    <location>
        <begin position="919"/>
        <end position="958"/>
    </location>
</feature>
<dbReference type="PROSITE" id="PS51158">
    <property type="entry name" value="ALPHA_KINASE"/>
    <property type="match status" value="1"/>
</dbReference>
<evidence type="ECO:0000313" key="6">
    <source>
        <dbReference type="EMBL" id="KAF5827235.1"/>
    </source>
</evidence>
<evidence type="ECO:0000259" key="5">
    <source>
        <dbReference type="PROSITE" id="PS51158"/>
    </source>
</evidence>
<keyword evidence="3" id="KW-0418">Kinase</keyword>
<dbReference type="EMBL" id="MU070555">
    <property type="protein sequence ID" value="KAF5827235.1"/>
    <property type="molecule type" value="Genomic_DNA"/>
</dbReference>